<evidence type="ECO:0000259" key="9">
    <source>
        <dbReference type="PROSITE" id="PS50850"/>
    </source>
</evidence>
<keyword evidence="6 8" id="KW-0472">Membrane</keyword>
<feature type="transmembrane region" description="Helical" evidence="8">
    <location>
        <begin position="838"/>
        <end position="862"/>
    </location>
</feature>
<feature type="transmembrane region" description="Helical" evidence="8">
    <location>
        <begin position="596"/>
        <end position="616"/>
    </location>
</feature>
<feature type="transmembrane region" description="Helical" evidence="8">
    <location>
        <begin position="405"/>
        <end position="426"/>
    </location>
</feature>
<feature type="transmembrane region" description="Helical" evidence="8">
    <location>
        <begin position="564"/>
        <end position="584"/>
    </location>
</feature>
<evidence type="ECO:0000256" key="7">
    <source>
        <dbReference type="ARBA" id="ARBA00024338"/>
    </source>
</evidence>
<proteinExistence type="inferred from homology"/>
<comment type="similarity">
    <text evidence="7">Belongs to the major facilitator superfamily. Spinster (TC 2.A.1.49) family.</text>
</comment>
<gene>
    <name evidence="10" type="ORF">H920_18251</name>
</gene>
<dbReference type="GO" id="GO:0003376">
    <property type="term" value="P:sphingosine-1-phosphate receptor signaling pathway"/>
    <property type="evidence" value="ECO:0007669"/>
    <property type="project" value="TreeGrafter"/>
</dbReference>
<feature type="domain" description="Major facilitator superfamily (MFS) profile" evidence="9">
    <location>
        <begin position="2"/>
        <end position="427"/>
    </location>
</feature>
<dbReference type="GO" id="GO:0046624">
    <property type="term" value="F:sphingolipid transporter activity"/>
    <property type="evidence" value="ECO:0007669"/>
    <property type="project" value="TreeGrafter"/>
</dbReference>
<dbReference type="InterPro" id="IPR020846">
    <property type="entry name" value="MFS_dom"/>
</dbReference>
<feature type="transmembrane region" description="Helical" evidence="8">
    <location>
        <begin position="529"/>
        <end position="552"/>
    </location>
</feature>
<evidence type="ECO:0000256" key="3">
    <source>
        <dbReference type="ARBA" id="ARBA00022692"/>
    </source>
</evidence>
<dbReference type="GO" id="GO:0012505">
    <property type="term" value="C:endomembrane system"/>
    <property type="evidence" value="ECO:0007669"/>
    <property type="project" value="UniProtKB-SubCell"/>
</dbReference>
<keyword evidence="3 8" id="KW-0812">Transmembrane</keyword>
<dbReference type="eggNOG" id="KOG1330">
    <property type="taxonomic scope" value="Eukaryota"/>
</dbReference>
<feature type="transmembrane region" description="Helical" evidence="8">
    <location>
        <begin position="67"/>
        <end position="86"/>
    </location>
</feature>
<dbReference type="Pfam" id="PF07690">
    <property type="entry name" value="MFS_1"/>
    <property type="match status" value="2"/>
</dbReference>
<dbReference type="GO" id="GO:0022857">
    <property type="term" value="F:transmembrane transporter activity"/>
    <property type="evidence" value="ECO:0007669"/>
    <property type="project" value="InterPro"/>
</dbReference>
<dbReference type="FunFam" id="1.20.1250.20:FF:000097">
    <property type="entry name" value="protein spinster homolog 1"/>
    <property type="match status" value="1"/>
</dbReference>
<dbReference type="PANTHER" id="PTHR23505">
    <property type="entry name" value="SPINSTER"/>
    <property type="match status" value="1"/>
</dbReference>
<keyword evidence="5" id="KW-0445">Lipid transport</keyword>
<dbReference type="PROSITE" id="PS50850">
    <property type="entry name" value="MFS"/>
    <property type="match status" value="2"/>
</dbReference>
<feature type="transmembrane region" description="Helical" evidence="8">
    <location>
        <begin position="39"/>
        <end position="60"/>
    </location>
</feature>
<feature type="transmembrane region" description="Helical" evidence="8">
    <location>
        <begin position="732"/>
        <end position="753"/>
    </location>
</feature>
<dbReference type="InterPro" id="IPR036259">
    <property type="entry name" value="MFS_trans_sf"/>
</dbReference>
<feature type="transmembrane region" description="Helical" evidence="8">
    <location>
        <begin position="7"/>
        <end position="27"/>
    </location>
</feature>
<keyword evidence="11" id="KW-1185">Reference proteome</keyword>
<evidence type="ECO:0000256" key="1">
    <source>
        <dbReference type="ARBA" id="ARBA00004127"/>
    </source>
</evidence>
<feature type="transmembrane region" description="Helical" evidence="8">
    <location>
        <begin position="264"/>
        <end position="285"/>
    </location>
</feature>
<dbReference type="GO" id="GO:0016020">
    <property type="term" value="C:membrane"/>
    <property type="evidence" value="ECO:0007669"/>
    <property type="project" value="TreeGrafter"/>
</dbReference>
<feature type="domain" description="Major facilitator superfamily (MFS) profile" evidence="9">
    <location>
        <begin position="431"/>
        <end position="867"/>
    </location>
</feature>
<name>A0A091CN72_FUKDA</name>
<comment type="subcellular location">
    <subcellularLocation>
        <location evidence="1">Endomembrane system</location>
        <topology evidence="1">Multi-pass membrane protein</topology>
    </subcellularLocation>
</comment>
<feature type="transmembrane region" description="Helical" evidence="8">
    <location>
        <begin position="794"/>
        <end position="818"/>
    </location>
</feature>
<organism evidence="10 11">
    <name type="scientific">Fukomys damarensis</name>
    <name type="common">Damaraland mole rat</name>
    <name type="synonym">Cryptomys damarensis</name>
    <dbReference type="NCBI Taxonomy" id="885580"/>
    <lineage>
        <taxon>Eukaryota</taxon>
        <taxon>Metazoa</taxon>
        <taxon>Chordata</taxon>
        <taxon>Craniata</taxon>
        <taxon>Vertebrata</taxon>
        <taxon>Euteleostomi</taxon>
        <taxon>Mammalia</taxon>
        <taxon>Eutheria</taxon>
        <taxon>Euarchontoglires</taxon>
        <taxon>Glires</taxon>
        <taxon>Rodentia</taxon>
        <taxon>Hystricomorpha</taxon>
        <taxon>Bathyergidae</taxon>
        <taxon>Fukomys</taxon>
    </lineage>
</organism>
<sequence>MAAAILCYINLLNYMNWFIIAGVLLDIQKFFHISDSNAGLLQTVFIGCLLLSAPVFGYVGDRYSRKATLSFGILLWSGAGLSGSFISPQYSWLFLLSRGVVGTGTASYSTIAPTVLADLFVKDQRTRVLAIFYIFIPVGSGLGYVLGSAVTKLTGNWRWALRIMPCLEAVALILLVLLVPDPPRGAAERQGEVAMQALRSSWWEDIRYLGRNWSFVWSTLGVTAMAFVTGALGFWAPKFLFEARVVHGMQLPCFQEPCSSWDSLIFGSLTVVTGIVGVILGAEAARRYKKVNPRAEPLICASSLLAAAPCLYLALILAPSTLVASYVFLALGELLLSCNWAVVADILLSVVTPRCRGTAEALQITVGHILGDAGSPYLTGLVSSALRAKRPDSYLQRFLSLQQSFLCCAFTIVLGGGCFLLTALHLERDQAQARQPGTGTLDSKDEDSKNRETQDLLPGVLLDIQQHFGVKDRGAGLLQSVFICSFMVAAPIFGYLGDRFNRKVILSCGIFFWSAVTFSSSFIPQQYFWLLVLSRGLVGIGEASYSTIAPTIIGDLFTKNTRTLMLSVFYFAIPLGSGLGYITGSSVKQAAGDWHWALRVSPVLGMITGTLILILVPATKRGHADQLGGQLKARSSWLRDMKALIRNRSYVFSSLATSAVSFATGALGMWIPLYLHRAQVVQKTAETCNSPPCGAKDSLIFGAITCFTGFLGVVTGAGATRWCRLRTQRADPLVCAVGMLGSAIFICLIFVAAKSSIVGAYVCIFVGETLLFSNWAITADILMYVVIPTRRATAVALQSFTSHLLGDAGSPYLIGFISDLIRQSTKDSPLWEFLSLGYALMLCPFIVVLGGMFFLTTALFFLSDRAKAEQQYHWDNEESLLSLSLGRILQHPRPAELSQSFLRDPQLGTHPLWSRTAEWTWLEEATSSVNLEHCVCWGHKVGQILSPAFGPQGSCAPGRRHPQVGVSGDLGLPPAYVVLGKPLTTLGREARELDFPTQRVGQDTTYSFEDPVDTGLYGEEVAPATRLPFKF</sequence>
<dbReference type="EMBL" id="KN124788">
    <property type="protein sequence ID" value="KFO20359.1"/>
    <property type="molecule type" value="Genomic_DNA"/>
</dbReference>
<protein>
    <submittedName>
        <fullName evidence="10">Protein spinster like protein 2</fullName>
    </submittedName>
</protein>
<evidence type="ECO:0000256" key="5">
    <source>
        <dbReference type="ARBA" id="ARBA00023055"/>
    </source>
</evidence>
<feature type="transmembrane region" description="Helical" evidence="8">
    <location>
        <begin position="215"/>
        <end position="236"/>
    </location>
</feature>
<dbReference type="STRING" id="885580.ENSFDAP00000010011"/>
<evidence type="ECO:0000313" key="11">
    <source>
        <dbReference type="Proteomes" id="UP000028990"/>
    </source>
</evidence>
<dbReference type="SUPFAM" id="SSF103473">
    <property type="entry name" value="MFS general substrate transporter"/>
    <property type="match status" value="2"/>
</dbReference>
<evidence type="ECO:0000256" key="8">
    <source>
        <dbReference type="SAM" id="Phobius"/>
    </source>
</evidence>
<dbReference type="InterPro" id="IPR011701">
    <property type="entry name" value="MFS"/>
</dbReference>
<dbReference type="InterPro" id="IPR044770">
    <property type="entry name" value="MFS_spinster-like"/>
</dbReference>
<dbReference type="Proteomes" id="UP000028990">
    <property type="component" value="Unassembled WGS sequence"/>
</dbReference>
<feature type="transmembrane region" description="Helical" evidence="8">
    <location>
        <begin position="128"/>
        <end position="147"/>
    </location>
</feature>
<dbReference type="CDD" id="cd17328">
    <property type="entry name" value="MFS_spinster_like"/>
    <property type="match status" value="2"/>
</dbReference>
<feature type="transmembrane region" description="Helical" evidence="8">
    <location>
        <begin position="323"/>
        <end position="348"/>
    </location>
</feature>
<feature type="transmembrane region" description="Helical" evidence="8">
    <location>
        <begin position="92"/>
        <end position="116"/>
    </location>
</feature>
<evidence type="ECO:0000256" key="6">
    <source>
        <dbReference type="ARBA" id="ARBA00023136"/>
    </source>
</evidence>
<keyword evidence="4 8" id="KW-1133">Transmembrane helix</keyword>
<feature type="transmembrane region" description="Helical" evidence="8">
    <location>
        <begin position="159"/>
        <end position="179"/>
    </location>
</feature>
<reference evidence="10 11" key="1">
    <citation type="submission" date="2013-11" db="EMBL/GenBank/DDBJ databases">
        <title>The Damaraland mole rat (Fukomys damarensis) genome and evolution of African mole rats.</title>
        <authorList>
            <person name="Gladyshev V.N."/>
            <person name="Fang X."/>
        </authorList>
    </citation>
    <scope>NUCLEOTIDE SEQUENCE [LARGE SCALE GENOMIC DNA]</scope>
    <source>
        <tissue evidence="10">Liver</tissue>
    </source>
</reference>
<accession>A0A091CN72</accession>
<feature type="transmembrane region" description="Helical" evidence="8">
    <location>
        <begin position="649"/>
        <end position="671"/>
    </location>
</feature>
<evidence type="ECO:0000256" key="2">
    <source>
        <dbReference type="ARBA" id="ARBA00022448"/>
    </source>
</evidence>
<feature type="transmembrane region" description="Helical" evidence="8">
    <location>
        <begin position="759"/>
        <end position="787"/>
    </location>
</feature>
<feature type="transmembrane region" description="Helical" evidence="8">
    <location>
        <begin position="504"/>
        <end position="523"/>
    </location>
</feature>
<dbReference type="Gene3D" id="1.20.1250.20">
    <property type="entry name" value="MFS general substrate transporter like domains"/>
    <property type="match status" value="2"/>
</dbReference>
<evidence type="ECO:0000313" key="10">
    <source>
        <dbReference type="EMBL" id="KFO20359.1"/>
    </source>
</evidence>
<feature type="transmembrane region" description="Helical" evidence="8">
    <location>
        <begin position="699"/>
        <end position="720"/>
    </location>
</feature>
<dbReference type="PANTHER" id="PTHR23505:SF4">
    <property type="entry name" value="SPHINGOSINE-1-PHOSPHATE TRANSPORTER SPNS2"/>
    <property type="match status" value="1"/>
</dbReference>
<dbReference type="AlphaFoldDB" id="A0A091CN72"/>
<feature type="transmembrane region" description="Helical" evidence="8">
    <location>
        <begin position="477"/>
        <end position="497"/>
    </location>
</feature>
<keyword evidence="2" id="KW-0813">Transport</keyword>
<evidence type="ECO:0000256" key="4">
    <source>
        <dbReference type="ARBA" id="ARBA00022989"/>
    </source>
</evidence>
<feature type="transmembrane region" description="Helical" evidence="8">
    <location>
        <begin position="297"/>
        <end position="317"/>
    </location>
</feature>